<sequence length="34" mass="3968">MYGVLRSIAYRIRKEVINYILELGVVKMTTPKVI</sequence>
<dbReference type="PATRIC" id="fig|1353534.3.peg.248"/>
<accession>A0A1A6B306</accession>
<keyword evidence="2" id="KW-1185">Reference proteome</keyword>
<dbReference type="EMBL" id="LROS01000003">
    <property type="protein sequence ID" value="OBR96731.1"/>
    <property type="molecule type" value="Genomic_DNA"/>
</dbReference>
<reference evidence="1 2" key="1">
    <citation type="journal article" date="2012" name="Front. Microbiol.">
        <title>Draft Genome Sequence of the Virulent Strain 01-B526 of the Fish Pathogen Aeromonas salmonicida.</title>
        <authorList>
            <person name="Charette S.J."/>
            <person name="Brochu F."/>
            <person name="Boyle B."/>
            <person name="Filion G."/>
            <person name="Tanaka K.H."/>
            <person name="Derome N."/>
        </authorList>
    </citation>
    <scope>NUCLEOTIDE SEQUENCE [LARGE SCALE GENOMIC DNA]</scope>
    <source>
        <strain evidence="1 2">P11</strain>
    </source>
</reference>
<organism evidence="1 2">
    <name type="scientific">Clostridium ragsdalei P11</name>
    <dbReference type="NCBI Taxonomy" id="1353534"/>
    <lineage>
        <taxon>Bacteria</taxon>
        <taxon>Bacillati</taxon>
        <taxon>Bacillota</taxon>
        <taxon>Clostridia</taxon>
        <taxon>Eubacteriales</taxon>
        <taxon>Clostridiaceae</taxon>
        <taxon>Clostridium</taxon>
    </lineage>
</organism>
<proteinExistence type="predicted"/>
<gene>
    <name evidence="1" type="ORF">CLRAG_02390</name>
</gene>
<comment type="caution">
    <text evidence="1">The sequence shown here is derived from an EMBL/GenBank/DDBJ whole genome shotgun (WGS) entry which is preliminary data.</text>
</comment>
<dbReference type="Proteomes" id="UP000093954">
    <property type="component" value="Unassembled WGS sequence"/>
</dbReference>
<dbReference type="AlphaFoldDB" id="A0A1A6B306"/>
<protein>
    <submittedName>
        <fullName evidence="1">Uncharacterized protein</fullName>
    </submittedName>
</protein>
<evidence type="ECO:0000313" key="1">
    <source>
        <dbReference type="EMBL" id="OBR96731.1"/>
    </source>
</evidence>
<name>A0A1A6B306_9CLOT</name>
<evidence type="ECO:0000313" key="2">
    <source>
        <dbReference type="Proteomes" id="UP000093954"/>
    </source>
</evidence>